<keyword evidence="3 6" id="KW-0863">Zinc-finger</keyword>
<feature type="region of interest" description="Disordered" evidence="8">
    <location>
        <begin position="560"/>
        <end position="589"/>
    </location>
</feature>
<dbReference type="PANTHER" id="PTHR10071:SF281">
    <property type="entry name" value="BOX A-BINDING FACTOR-RELATED"/>
    <property type="match status" value="1"/>
</dbReference>
<dbReference type="InterPro" id="IPR039355">
    <property type="entry name" value="Transcription_factor_GATA"/>
</dbReference>
<evidence type="ECO:0000313" key="11">
    <source>
        <dbReference type="Proteomes" id="UP000814176"/>
    </source>
</evidence>
<feature type="compositionally biased region" description="Pro residues" evidence="8">
    <location>
        <begin position="619"/>
        <end position="629"/>
    </location>
</feature>
<feature type="coiled-coil region" evidence="7">
    <location>
        <begin position="631"/>
        <end position="658"/>
    </location>
</feature>
<feature type="compositionally biased region" description="Basic residues" evidence="8">
    <location>
        <begin position="423"/>
        <end position="432"/>
    </location>
</feature>
<evidence type="ECO:0000256" key="4">
    <source>
        <dbReference type="ARBA" id="ARBA00022833"/>
    </source>
</evidence>
<dbReference type="PROSITE" id="PS00344">
    <property type="entry name" value="GATA_ZN_FINGER_1"/>
    <property type="match status" value="2"/>
</dbReference>
<keyword evidence="11" id="KW-1185">Reference proteome</keyword>
<evidence type="ECO:0000256" key="5">
    <source>
        <dbReference type="ARBA" id="ARBA00023242"/>
    </source>
</evidence>
<feature type="region of interest" description="Disordered" evidence="8">
    <location>
        <begin position="662"/>
        <end position="722"/>
    </location>
</feature>
<dbReference type="PANTHER" id="PTHR10071">
    <property type="entry name" value="TRANSCRIPTION FACTOR GATA FAMILY MEMBER"/>
    <property type="match status" value="1"/>
</dbReference>
<dbReference type="Pfam" id="PF00320">
    <property type="entry name" value="GATA"/>
    <property type="match status" value="2"/>
</dbReference>
<dbReference type="PRINTS" id="PR00619">
    <property type="entry name" value="GATAZNFINGER"/>
</dbReference>
<feature type="compositionally biased region" description="Polar residues" evidence="8">
    <location>
        <begin position="281"/>
        <end position="298"/>
    </location>
</feature>
<accession>A0ABQ8KP46</accession>
<dbReference type="GeneID" id="72003725"/>
<dbReference type="InterPro" id="IPR000679">
    <property type="entry name" value="Znf_GATA"/>
</dbReference>
<dbReference type="EMBL" id="JADCUA010000005">
    <property type="protein sequence ID" value="KAH9839994.1"/>
    <property type="molecule type" value="Genomic_DNA"/>
</dbReference>
<feature type="region of interest" description="Disordered" evidence="8">
    <location>
        <begin position="146"/>
        <end position="230"/>
    </location>
</feature>
<evidence type="ECO:0000259" key="9">
    <source>
        <dbReference type="PROSITE" id="PS50114"/>
    </source>
</evidence>
<gene>
    <name evidence="10" type="ORF">C8Q71DRAFT_745316</name>
</gene>
<evidence type="ECO:0000256" key="1">
    <source>
        <dbReference type="ARBA" id="ARBA00004123"/>
    </source>
</evidence>
<feature type="domain" description="GATA-type" evidence="9">
    <location>
        <begin position="93"/>
        <end position="147"/>
    </location>
</feature>
<feature type="compositionally biased region" description="Acidic residues" evidence="8">
    <location>
        <begin position="439"/>
        <end position="452"/>
    </location>
</feature>
<dbReference type="InterPro" id="IPR013088">
    <property type="entry name" value="Znf_NHR/GATA"/>
</dbReference>
<feature type="compositionally biased region" description="Polar residues" evidence="8">
    <location>
        <begin position="159"/>
        <end position="206"/>
    </location>
</feature>
<feature type="domain" description="GATA-type" evidence="9">
    <location>
        <begin position="319"/>
        <end position="372"/>
    </location>
</feature>
<dbReference type="Gene3D" id="3.30.50.10">
    <property type="entry name" value="Erythroid Transcription Factor GATA-1, subunit A"/>
    <property type="match status" value="2"/>
</dbReference>
<dbReference type="RefSeq" id="XP_047781644.1">
    <property type="nucleotide sequence ID" value="XM_047922993.1"/>
</dbReference>
<keyword evidence="7" id="KW-0175">Coiled coil</keyword>
<evidence type="ECO:0000256" key="7">
    <source>
        <dbReference type="SAM" id="Coils"/>
    </source>
</evidence>
<feature type="compositionally biased region" description="Polar residues" evidence="8">
    <location>
        <begin position="35"/>
        <end position="50"/>
    </location>
</feature>
<dbReference type="PROSITE" id="PS50114">
    <property type="entry name" value="GATA_ZN_FINGER_2"/>
    <property type="match status" value="2"/>
</dbReference>
<sequence length="722" mass="75449">MPGPVILESPVMNMHSPAMSPISRVQFVGHMHAQPPSQSIQDVATPSSPSRAALQPRNGNGPSSPYAVDPTLRERNEGNIDPSLIQHGQVDVSSRTNSCANCGSSNTPLWRRDGDGKTVCNACGLYYKAHGSPRPVALRRTSVVPSATHPNADPVDGLSPSQSPLRIQQSTTRDRSPLSTAHSASPMPTTAATSLPSVQAPQQRNSPALPPQAKPNAQVQKPAHPPGTCPGDGRCDGTGGTSACSGCPTYNNALSAHLQAVAPSGEGNGTAAGAPPPAAQDLSQGPANGQPPTHSTVGEQPPMDQGSSSANGRARMRGPVGALSCANCGTSTTPLWRRDDAGNNICNACGLYYKLHGTHRPNSMRKTVIKRRKRVPAAAGAPGSPTQQDRMSDQAAAEVLASVRGGASGGAGTQDESEEDQPKRKRARKSRVSRKEGDDGMDVDEDDGDDEDVKTVRKPRRSRGSAVAGNRRGSSRESAAPVVWGEIMHPQSMAEAGPSASPHASRAGSTPAGAPHGHPFPNPHGGYNLPPLTAAINGEMPMAMAMSIMNMQGAPVPGATPNYARSASQGAGAPSRTHSPLAGPGMAAPPQGYVLPPLAHGAPPPPHTFVHHHPHAYYAPPPGGQPPVPSTQELERHYNELAEQRRRLEEMMEKTDRMMAGVRRGLDDMRMSQSAQASPSQSQAQSSQAASVPLSRGERPTSSRESIWPVAPPEASPRETNK</sequence>
<feature type="compositionally biased region" description="Low complexity" evidence="8">
    <location>
        <begin position="672"/>
        <end position="691"/>
    </location>
</feature>
<feature type="region of interest" description="Disordered" evidence="8">
    <location>
        <begin position="263"/>
        <end position="316"/>
    </location>
</feature>
<name>A0ABQ8KP46_9APHY</name>
<dbReference type="Proteomes" id="UP000814176">
    <property type="component" value="Unassembled WGS sequence"/>
</dbReference>
<feature type="region of interest" description="Disordered" evidence="8">
    <location>
        <begin position="368"/>
        <end position="526"/>
    </location>
</feature>
<evidence type="ECO:0000256" key="2">
    <source>
        <dbReference type="ARBA" id="ARBA00022723"/>
    </source>
</evidence>
<keyword evidence="5" id="KW-0539">Nucleus</keyword>
<dbReference type="SMART" id="SM00401">
    <property type="entry name" value="ZnF_GATA"/>
    <property type="match status" value="2"/>
</dbReference>
<feature type="region of interest" description="Disordered" evidence="8">
    <location>
        <begin position="612"/>
        <end position="631"/>
    </location>
</feature>
<evidence type="ECO:0000313" key="10">
    <source>
        <dbReference type="EMBL" id="KAH9839994.1"/>
    </source>
</evidence>
<organism evidence="10 11">
    <name type="scientific">Rhodofomes roseus</name>
    <dbReference type="NCBI Taxonomy" id="34475"/>
    <lineage>
        <taxon>Eukaryota</taxon>
        <taxon>Fungi</taxon>
        <taxon>Dikarya</taxon>
        <taxon>Basidiomycota</taxon>
        <taxon>Agaricomycotina</taxon>
        <taxon>Agaricomycetes</taxon>
        <taxon>Polyporales</taxon>
        <taxon>Rhodofomes</taxon>
    </lineage>
</organism>
<proteinExistence type="predicted"/>
<comment type="caution">
    <text evidence="10">The sequence shown here is derived from an EMBL/GenBank/DDBJ whole genome shotgun (WGS) entry which is preliminary data.</text>
</comment>
<evidence type="ECO:0000256" key="6">
    <source>
        <dbReference type="PROSITE-ProRule" id="PRU00094"/>
    </source>
</evidence>
<dbReference type="CDD" id="cd00202">
    <property type="entry name" value="ZnF_GATA"/>
    <property type="match status" value="2"/>
</dbReference>
<evidence type="ECO:0000256" key="3">
    <source>
        <dbReference type="ARBA" id="ARBA00022771"/>
    </source>
</evidence>
<reference evidence="10 11" key="1">
    <citation type="journal article" date="2021" name="Environ. Microbiol.">
        <title>Gene family expansions and transcriptome signatures uncover fungal adaptations to wood decay.</title>
        <authorList>
            <person name="Hage H."/>
            <person name="Miyauchi S."/>
            <person name="Viragh M."/>
            <person name="Drula E."/>
            <person name="Min B."/>
            <person name="Chaduli D."/>
            <person name="Navarro D."/>
            <person name="Favel A."/>
            <person name="Norest M."/>
            <person name="Lesage-Meessen L."/>
            <person name="Balint B."/>
            <person name="Merenyi Z."/>
            <person name="de Eugenio L."/>
            <person name="Morin E."/>
            <person name="Martinez A.T."/>
            <person name="Baldrian P."/>
            <person name="Stursova M."/>
            <person name="Martinez M.J."/>
            <person name="Novotny C."/>
            <person name="Magnuson J.K."/>
            <person name="Spatafora J.W."/>
            <person name="Maurice S."/>
            <person name="Pangilinan J."/>
            <person name="Andreopoulos W."/>
            <person name="LaButti K."/>
            <person name="Hundley H."/>
            <person name="Na H."/>
            <person name="Kuo A."/>
            <person name="Barry K."/>
            <person name="Lipzen A."/>
            <person name="Henrissat B."/>
            <person name="Riley R."/>
            <person name="Ahrendt S."/>
            <person name="Nagy L.G."/>
            <person name="Grigoriev I.V."/>
            <person name="Martin F."/>
            <person name="Rosso M.N."/>
        </authorList>
    </citation>
    <scope>NUCLEOTIDE SEQUENCE [LARGE SCALE GENOMIC DNA]</scope>
    <source>
        <strain evidence="10 11">CIRM-BRFM 1785</strain>
    </source>
</reference>
<comment type="subcellular location">
    <subcellularLocation>
        <location evidence="1">Nucleus</location>
    </subcellularLocation>
</comment>
<dbReference type="SUPFAM" id="SSF57716">
    <property type="entry name" value="Glucocorticoid receptor-like (DNA-binding domain)"/>
    <property type="match status" value="2"/>
</dbReference>
<protein>
    <recommendedName>
        <fullName evidence="9">GATA-type domain-containing protein</fullName>
    </recommendedName>
</protein>
<evidence type="ECO:0000256" key="8">
    <source>
        <dbReference type="SAM" id="MobiDB-lite"/>
    </source>
</evidence>
<feature type="region of interest" description="Disordered" evidence="8">
    <location>
        <begin position="32"/>
        <end position="67"/>
    </location>
</feature>
<keyword evidence="4" id="KW-0862">Zinc</keyword>
<keyword evidence="2" id="KW-0479">Metal-binding</keyword>
<feature type="compositionally biased region" description="Low complexity" evidence="8">
    <location>
        <begin position="511"/>
        <end position="526"/>
    </location>
</feature>